<keyword evidence="1" id="KW-0489">Methyltransferase</keyword>
<evidence type="ECO:0000313" key="1">
    <source>
        <dbReference type="EMBL" id="RXJ52443.1"/>
    </source>
</evidence>
<dbReference type="Pfam" id="PF13489">
    <property type="entry name" value="Methyltransf_23"/>
    <property type="match status" value="1"/>
</dbReference>
<dbReference type="InterPro" id="IPR029063">
    <property type="entry name" value="SAM-dependent_MTases_sf"/>
</dbReference>
<dbReference type="EMBL" id="SDDZ01000001">
    <property type="protein sequence ID" value="RXJ52443.1"/>
    <property type="molecule type" value="Genomic_DNA"/>
</dbReference>
<reference evidence="1 2" key="1">
    <citation type="submission" date="2019-01" db="EMBL/GenBank/DDBJ databases">
        <title>Genome sequence of the Antarctic species Gelidibacter gilvus ACAM 158(T).</title>
        <authorList>
            <person name="Bowman J.P."/>
        </authorList>
    </citation>
    <scope>NUCLEOTIDE SEQUENCE [LARGE SCALE GENOMIC DNA]</scope>
    <source>
        <strain evidence="1 2">IC158</strain>
    </source>
</reference>
<dbReference type="CDD" id="cd02440">
    <property type="entry name" value="AdoMet_MTases"/>
    <property type="match status" value="1"/>
</dbReference>
<protein>
    <submittedName>
        <fullName evidence="1">Class I SAM-dependent methyltransferase</fullName>
    </submittedName>
</protein>
<comment type="caution">
    <text evidence="1">The sequence shown here is derived from an EMBL/GenBank/DDBJ whole genome shotgun (WGS) entry which is preliminary data.</text>
</comment>
<dbReference type="GO" id="GO:0008168">
    <property type="term" value="F:methyltransferase activity"/>
    <property type="evidence" value="ECO:0007669"/>
    <property type="project" value="UniProtKB-KW"/>
</dbReference>
<gene>
    <name evidence="1" type="ORF">ESZ48_01725</name>
</gene>
<evidence type="ECO:0000313" key="2">
    <source>
        <dbReference type="Proteomes" id="UP000289792"/>
    </source>
</evidence>
<dbReference type="Gene3D" id="3.40.50.150">
    <property type="entry name" value="Vaccinia Virus protein VP39"/>
    <property type="match status" value="1"/>
</dbReference>
<name>A0A4Q0XNK9_9FLAO</name>
<dbReference type="SUPFAM" id="SSF53335">
    <property type="entry name" value="S-adenosyl-L-methionine-dependent methyltransferases"/>
    <property type="match status" value="1"/>
</dbReference>
<dbReference type="OrthoDB" id="9770553at2"/>
<dbReference type="GO" id="GO:0032259">
    <property type="term" value="P:methylation"/>
    <property type="evidence" value="ECO:0007669"/>
    <property type="project" value="UniProtKB-KW"/>
</dbReference>
<dbReference type="RefSeq" id="WP_129015578.1">
    <property type="nucleotide sequence ID" value="NZ_SDDZ01000001.1"/>
</dbReference>
<dbReference type="AlphaFoldDB" id="A0A4Q0XNK9"/>
<keyword evidence="1" id="KW-0808">Transferase</keyword>
<accession>A0A4Q0XNK9</accession>
<organism evidence="1 2">
    <name type="scientific">Gelidibacter gilvus</name>
    <dbReference type="NCBI Taxonomy" id="59602"/>
    <lineage>
        <taxon>Bacteria</taxon>
        <taxon>Pseudomonadati</taxon>
        <taxon>Bacteroidota</taxon>
        <taxon>Flavobacteriia</taxon>
        <taxon>Flavobacteriales</taxon>
        <taxon>Flavobacteriaceae</taxon>
        <taxon>Gelidibacter</taxon>
    </lineage>
</organism>
<sequence length="270" mass="32187">MEEYFNGQKLYGDDFNSDQITQWYKEEEEGYSKLDSRELILLDQDIYLYEHINRVHGYQYLEKNRTYKNVLGIGSATGHEFLPILDKIENLYILEPSDKLKGQKIKDKTITYIKPQINGDIVFEDGFFDLVTCFGVLHHIPNVSHVLKEIHRTMRKDGILLLREPIVSMGDWRQPRYALTKNERGLPESFLNEQLKRFEFDVISRKYCFTLSTLFSRLTQNILSKPIYAYKPYVYFDKVLSSVFRNNVKYHTENKFRRLFPQSVYFVLKK</sequence>
<proteinExistence type="predicted"/>
<dbReference type="Proteomes" id="UP000289792">
    <property type="component" value="Unassembled WGS sequence"/>
</dbReference>
<keyword evidence="2" id="KW-1185">Reference proteome</keyword>